<reference evidence="1 2" key="1">
    <citation type="submission" date="2009-01" db="EMBL/GenBank/DDBJ databases">
        <authorList>
            <person name="Qin X."/>
            <person name="Bachman B."/>
            <person name="Battles P."/>
            <person name="Bell A."/>
            <person name="Bess C."/>
            <person name="Bickham C."/>
            <person name="Chaboub L."/>
            <person name="Chen D."/>
            <person name="Coyle M."/>
            <person name="Deiros D.R."/>
            <person name="Dinh H."/>
            <person name="Forbes L."/>
            <person name="Fowler G."/>
            <person name="Francisco L."/>
            <person name="Fu Q."/>
            <person name="Gubbala S."/>
            <person name="Hale W."/>
            <person name="Han Y."/>
            <person name="Hemphill L."/>
            <person name="Highlander S.K."/>
            <person name="Hirani K."/>
            <person name="Hogues M."/>
            <person name="Jackson L."/>
            <person name="Jakkamsetti A."/>
            <person name="Javaid M."/>
            <person name="Jiang H."/>
            <person name="Korchina V."/>
            <person name="Kovar C."/>
            <person name="Lara F."/>
            <person name="Lee S."/>
            <person name="Mata R."/>
            <person name="Mathew T."/>
            <person name="Moen C."/>
            <person name="Morales K."/>
            <person name="Munidasa M."/>
            <person name="Nazareth L."/>
            <person name="Ngo R."/>
            <person name="Nguyen L."/>
            <person name="Okwuonu G."/>
            <person name="Ongeri F."/>
            <person name="Patil S."/>
            <person name="Petrosino J."/>
            <person name="Pham C."/>
            <person name="Pham P."/>
            <person name="Pu L.-L."/>
            <person name="Puazo M."/>
            <person name="Raj R."/>
            <person name="Reid J."/>
            <person name="Rouhana J."/>
            <person name="Saada N."/>
            <person name="Shang Y."/>
            <person name="Simmons D."/>
            <person name="Thornton R."/>
            <person name="Warren J."/>
            <person name="Weissenberger G."/>
            <person name="Zhang J."/>
            <person name="Zhang L."/>
            <person name="Zhou C."/>
            <person name="Zhu D."/>
            <person name="Muzny D."/>
            <person name="Worley K."/>
            <person name="Gibbs R."/>
        </authorList>
    </citation>
    <scope>NUCLEOTIDE SEQUENCE [LARGE SCALE GENOMIC DNA]</scope>
    <source>
        <strain evidence="1 2">ATCC 51866</strain>
    </source>
</reference>
<keyword evidence="2" id="KW-1185">Reference proteome</keyword>
<sequence length="179" mass="19953">MALAVLPVFLLAGCADLLGVNDRLAPEDEPYLFDRWDPNFHLAHLCEDVTDERLAELGLSRWEDAHGVIEEDGLNACSLETWEGDLVDLSAAAYKLAMLERKGIPVDYTLLSGDESTLVYQQDETDSFCRVAAETPHGTLEVGFLPSSLKEMPTSEKCAHAEKYFDLLIGEKLDEYRTN</sequence>
<dbReference type="Proteomes" id="UP000006237">
    <property type="component" value="Unassembled WGS sequence"/>
</dbReference>
<proteinExistence type="predicted"/>
<evidence type="ECO:0000313" key="2">
    <source>
        <dbReference type="Proteomes" id="UP000006237"/>
    </source>
</evidence>
<evidence type="ECO:0000313" key="1">
    <source>
        <dbReference type="EMBL" id="EEI62828.1"/>
    </source>
</evidence>
<gene>
    <name evidence="1" type="ORF">HMPREF0293_1977</name>
</gene>
<accession>A0ABP2DW81</accession>
<dbReference type="EMBL" id="ACHF01000067">
    <property type="protein sequence ID" value="EEI62828.1"/>
    <property type="molecule type" value="Genomic_DNA"/>
</dbReference>
<comment type="caution">
    <text evidence="1">The sequence shown here is derived from an EMBL/GenBank/DDBJ whole genome shotgun (WGS) entry which is preliminary data.</text>
</comment>
<evidence type="ECO:0008006" key="3">
    <source>
        <dbReference type="Google" id="ProtNLM"/>
    </source>
</evidence>
<dbReference type="RefSeq" id="WP_005396063.1">
    <property type="nucleotide sequence ID" value="NZ_GG667038.1"/>
</dbReference>
<organism evidence="1 2">
    <name type="scientific">Corynebacterium glucuronolyticum ATCC 51866</name>
    <dbReference type="NCBI Taxonomy" id="548478"/>
    <lineage>
        <taxon>Bacteria</taxon>
        <taxon>Bacillati</taxon>
        <taxon>Actinomycetota</taxon>
        <taxon>Actinomycetes</taxon>
        <taxon>Mycobacteriales</taxon>
        <taxon>Corynebacteriaceae</taxon>
        <taxon>Corynebacterium</taxon>
    </lineage>
</organism>
<name>A0ABP2DW81_9CORY</name>
<protein>
    <recommendedName>
        <fullName evidence="3">DUF3558 domain-containing protein</fullName>
    </recommendedName>
</protein>